<organism evidence="3 4">
    <name type="scientific">Endocarpon pusillum (strain Z07020 / HMAS-L-300199)</name>
    <name type="common">Lichen-forming fungus</name>
    <dbReference type="NCBI Taxonomy" id="1263415"/>
    <lineage>
        <taxon>Eukaryota</taxon>
        <taxon>Fungi</taxon>
        <taxon>Dikarya</taxon>
        <taxon>Ascomycota</taxon>
        <taxon>Pezizomycotina</taxon>
        <taxon>Eurotiomycetes</taxon>
        <taxon>Chaetothyriomycetidae</taxon>
        <taxon>Verrucariales</taxon>
        <taxon>Verrucariaceae</taxon>
        <taxon>Endocarpon</taxon>
    </lineage>
</organism>
<accession>U1HLJ6</accession>
<dbReference type="CDD" id="cd00180">
    <property type="entry name" value="PKc"/>
    <property type="match status" value="1"/>
</dbReference>
<sequence>MPNASSQPEYHPDISEFFGWVQAHSVLGTRGPDSLAEHPFMPRPRLEAYLKENGRTKTLLRALFPGRDPPIAPEEIWRHCISVFAILLLIGKGTFIEYFLKHDQLWDSKLPFISDHCFPVTTGNDSFFESFCKQQWHFCPYTFRRNVIDAHLEKECILPIVSKDLLGEGGSASTYKIKLHPAHDDLSACTVNGGDPGCQNEKTYVLKTYRFRDAKDNYESEVRAFRALRPGGSLGKSIIGFYGSYEQDGSYNVLLEYADRGTLENYLATTPPPSTAEDIYTFWKSLFNVINALNLIHNVSGDAPDDPPILQGWHQDIKPTNILVTSGKSQSIYDCDFKIADLGLSHFRKLRAAHGAATDKDTSGTREYGAPECYRFADFMKRSPLNVKQAVDIWSLGCVFSEVAVWVVHDKDRLDGYRQMRHDETKQIYGFKDGRAFHDGEKVLQSVGIIHTEVLKNVRRSDHVTRSVVEKMITEMLDEVDGRPNTKQLWLKSTSILRDAETKIVAAKGGTQIVDSESRRKTPPITPPDLPHSQSDQPGRNRIPKRWSSLKRPRETRAATFDVPAREHIPSVESNADDAHETHDELLDNTPATRSSPQDLRAATHSLPPNSFGDADHYQFAHKVHDKSVESSVPKHSPTRNGKNRELAPTKHSDSALDPLQNSDVTHSMTRLDIQGSNDSSKRLQTEVSPRPQVDLDGSQCRPISKTATIAPASPPTRQFTSQPLPYLSLADAEKWMPKRWERKTSNVLKDAYLLDNLNNRDHIFLVDDAASMLPYWRDVCNVLRVLAYMVKGSDDDGMDLYFTVSSINHNSKKATGLYNQIRGKQLQGTSDIGLRLGMILDDYKASLRQPLQKRLSLLGRAKRRVRKGLSVYILTDAVWQPHSDAGQPIESLVRTLVELDSPQKLVGIQFIRFGNDPDGIEKLKHLDSGLRLERDIVDAEPADGNVWKMLLGASNKWFDGDEEEDHGATTHGH</sequence>
<feature type="compositionally biased region" description="Basic residues" evidence="1">
    <location>
        <begin position="542"/>
        <end position="551"/>
    </location>
</feature>
<feature type="compositionally biased region" description="Basic and acidic residues" evidence="1">
    <location>
        <begin position="577"/>
        <end position="586"/>
    </location>
</feature>
<protein>
    <recommendedName>
        <fullName evidence="2">Protein kinase domain-containing protein</fullName>
    </recommendedName>
</protein>
<dbReference type="HOGENOM" id="CLU_005931_0_0_1"/>
<proteinExistence type="predicted"/>
<dbReference type="EMBL" id="KE721375">
    <property type="protein sequence ID" value="ERF69884.1"/>
    <property type="molecule type" value="Genomic_DNA"/>
</dbReference>
<evidence type="ECO:0000313" key="3">
    <source>
        <dbReference type="EMBL" id="ERF69884.1"/>
    </source>
</evidence>
<evidence type="ECO:0000313" key="4">
    <source>
        <dbReference type="Proteomes" id="UP000019373"/>
    </source>
</evidence>
<dbReference type="SUPFAM" id="SSF56112">
    <property type="entry name" value="Protein kinase-like (PK-like)"/>
    <property type="match status" value="1"/>
</dbReference>
<name>U1HLJ6_ENDPU</name>
<dbReference type="GO" id="GO:0005524">
    <property type="term" value="F:ATP binding"/>
    <property type="evidence" value="ECO:0007669"/>
    <property type="project" value="InterPro"/>
</dbReference>
<dbReference type="OMA" id="QGWHQDI"/>
<dbReference type="AlphaFoldDB" id="U1HLJ6"/>
<dbReference type="InterPro" id="IPR011009">
    <property type="entry name" value="Kinase-like_dom_sf"/>
</dbReference>
<feature type="region of interest" description="Disordered" evidence="1">
    <location>
        <begin position="508"/>
        <end position="700"/>
    </location>
</feature>
<dbReference type="RefSeq" id="XP_007804487.1">
    <property type="nucleotide sequence ID" value="XM_007806296.1"/>
</dbReference>
<feature type="domain" description="Protein kinase" evidence="2">
    <location>
        <begin position="160"/>
        <end position="497"/>
    </location>
</feature>
<feature type="compositionally biased region" description="Polar residues" evidence="1">
    <location>
        <begin position="660"/>
        <end position="679"/>
    </location>
</feature>
<dbReference type="PROSITE" id="PS50011">
    <property type="entry name" value="PROTEIN_KINASE_DOM"/>
    <property type="match status" value="1"/>
</dbReference>
<dbReference type="Gene3D" id="1.10.510.10">
    <property type="entry name" value="Transferase(Phosphotransferase) domain 1"/>
    <property type="match status" value="1"/>
</dbReference>
<feature type="compositionally biased region" description="Basic and acidic residues" evidence="1">
    <location>
        <begin position="643"/>
        <end position="655"/>
    </location>
</feature>
<dbReference type="SMART" id="SM00220">
    <property type="entry name" value="S_TKc"/>
    <property type="match status" value="1"/>
</dbReference>
<reference evidence="4" key="1">
    <citation type="journal article" date="2014" name="BMC Genomics">
        <title>Genome characteristics reveal the impact of lichenization on lichen-forming fungus Endocarpon pusillum Hedwig (Verrucariales, Ascomycota).</title>
        <authorList>
            <person name="Wang Y.-Y."/>
            <person name="Liu B."/>
            <person name="Zhang X.-Y."/>
            <person name="Zhou Q.-M."/>
            <person name="Zhang T."/>
            <person name="Li H."/>
            <person name="Yu Y.-F."/>
            <person name="Zhang X.-L."/>
            <person name="Hao X.-Y."/>
            <person name="Wang M."/>
            <person name="Wang L."/>
            <person name="Wei J.-C."/>
        </authorList>
    </citation>
    <scope>NUCLEOTIDE SEQUENCE [LARGE SCALE GENOMIC DNA]</scope>
    <source>
        <strain evidence="4">Z07020 / HMAS-L-300199</strain>
    </source>
</reference>
<dbReference type="Proteomes" id="UP000019373">
    <property type="component" value="Unassembled WGS sequence"/>
</dbReference>
<dbReference type="PANTHER" id="PTHR24359:SF1">
    <property type="entry name" value="INHIBITOR OF NUCLEAR FACTOR KAPPA-B KINASE EPSILON SUBUNIT HOMOLOG 1-RELATED"/>
    <property type="match status" value="1"/>
</dbReference>
<dbReference type="OrthoDB" id="5986190at2759"/>
<dbReference type="Pfam" id="PF00069">
    <property type="entry name" value="Pkinase"/>
    <property type="match status" value="1"/>
</dbReference>
<dbReference type="GeneID" id="19240378"/>
<gene>
    <name evidence="3" type="ORF">EPUS_05426</name>
</gene>
<evidence type="ECO:0000259" key="2">
    <source>
        <dbReference type="PROSITE" id="PS50011"/>
    </source>
</evidence>
<evidence type="ECO:0000256" key="1">
    <source>
        <dbReference type="SAM" id="MobiDB-lite"/>
    </source>
</evidence>
<keyword evidence="4" id="KW-1185">Reference proteome</keyword>
<dbReference type="eggNOG" id="KOG1151">
    <property type="taxonomic scope" value="Eukaryota"/>
</dbReference>
<dbReference type="InterPro" id="IPR000719">
    <property type="entry name" value="Prot_kinase_dom"/>
</dbReference>
<dbReference type="PANTHER" id="PTHR24359">
    <property type="entry name" value="SERINE/THREONINE-PROTEIN KINASE SBK1"/>
    <property type="match status" value="1"/>
</dbReference>
<dbReference type="GO" id="GO:0004674">
    <property type="term" value="F:protein serine/threonine kinase activity"/>
    <property type="evidence" value="ECO:0007669"/>
    <property type="project" value="TreeGrafter"/>
</dbReference>